<comment type="subcellular location">
    <subcellularLocation>
        <location evidence="1 7">Endoplasmic reticulum membrane</location>
        <topology evidence="1 7">Multi-pass membrane protein</topology>
    </subcellularLocation>
</comment>
<dbReference type="InterPro" id="IPR046964">
    <property type="entry name" value="RTN1-4"/>
</dbReference>
<evidence type="ECO:0000256" key="5">
    <source>
        <dbReference type="ARBA" id="ARBA00023136"/>
    </source>
</evidence>
<dbReference type="GO" id="GO:0007420">
    <property type="term" value="P:brain development"/>
    <property type="evidence" value="ECO:0007669"/>
    <property type="project" value="TreeGrafter"/>
</dbReference>
<reference evidence="11" key="5">
    <citation type="submission" date="2025-05" db="UniProtKB">
        <authorList>
            <consortium name="Ensembl"/>
        </authorList>
    </citation>
    <scope>IDENTIFICATION</scope>
</reference>
<dbReference type="GO" id="GO:0014069">
    <property type="term" value="C:postsynaptic density"/>
    <property type="evidence" value="ECO:0007669"/>
    <property type="project" value="TreeGrafter"/>
</dbReference>
<dbReference type="GO" id="GO:1902430">
    <property type="term" value="P:negative regulation of amyloid-beta formation"/>
    <property type="evidence" value="ECO:0007669"/>
    <property type="project" value="Ensembl"/>
</dbReference>
<keyword evidence="4 7" id="KW-1133">Transmembrane helix</keyword>
<reference evidence="11 12" key="2">
    <citation type="journal article" date="2018" name="Annu Rev Anim Biosci">
        <title>Bat Biology, Genomes, and the Bat1K Project: To Generate Chromosome-Level Genomes for All Living Bat Species.</title>
        <authorList>
            <person name="Teeling E.C."/>
            <person name="Vernes S.C."/>
            <person name="Davalos L.M."/>
            <person name="Ray D.A."/>
            <person name="Gilbert M.T.P."/>
            <person name="Myers E."/>
        </authorList>
    </citation>
    <scope>NUCLEOTIDE SEQUENCE</scope>
</reference>
<dbReference type="PROSITE" id="PS50845">
    <property type="entry name" value="RETICULON"/>
    <property type="match status" value="1"/>
</dbReference>
<dbReference type="Proteomes" id="UP000585614">
    <property type="component" value="Unassembled WGS sequence"/>
</dbReference>
<dbReference type="AlphaFoldDB" id="A0A671DXY1"/>
<reference evidence="11 12" key="3">
    <citation type="submission" date="2018-12" db="EMBL/GenBank/DDBJ databases">
        <title>G10K-VGP greater horseshoe bat female genome, primary haplotype.</title>
        <authorList>
            <person name="Teeling E."/>
            <person name="Myers G."/>
            <person name="Vernes S."/>
            <person name="Pippel M."/>
            <person name="Winkler S."/>
            <person name="Fedrigo O."/>
            <person name="Rhie A."/>
            <person name="Koren S."/>
            <person name="Phillippy A."/>
            <person name="Lewin H."/>
            <person name="Damas J."/>
            <person name="Howe K."/>
            <person name="Mountcastle J."/>
            <person name="Jarvis E.D."/>
        </authorList>
    </citation>
    <scope>NUCLEOTIDE SEQUENCE [LARGE SCALE GENOMIC DNA]</scope>
</reference>
<evidence type="ECO:0000259" key="9">
    <source>
        <dbReference type="PROSITE" id="PS50845"/>
    </source>
</evidence>
<evidence type="ECO:0000256" key="1">
    <source>
        <dbReference type="ARBA" id="ARBA00004477"/>
    </source>
</evidence>
<dbReference type="GO" id="GO:0043025">
    <property type="term" value="C:neuronal cell body"/>
    <property type="evidence" value="ECO:0007669"/>
    <property type="project" value="Ensembl"/>
</dbReference>
<evidence type="ECO:0000256" key="8">
    <source>
        <dbReference type="SAM" id="MobiDB-lite"/>
    </source>
</evidence>
<dbReference type="Proteomes" id="UP000472240">
    <property type="component" value="Chromosome 6"/>
</dbReference>
<dbReference type="FunFam" id="1.20.5.2480:FF:000001">
    <property type="entry name" value="Reticulon"/>
    <property type="match status" value="1"/>
</dbReference>
<evidence type="ECO:0000256" key="3">
    <source>
        <dbReference type="ARBA" id="ARBA00022824"/>
    </source>
</evidence>
<dbReference type="GeneID" id="117023438"/>
<feature type="region of interest" description="Disordered" evidence="8">
    <location>
        <begin position="467"/>
        <end position="574"/>
    </location>
</feature>
<dbReference type="GO" id="GO:0030182">
    <property type="term" value="P:neuron differentiation"/>
    <property type="evidence" value="ECO:0007669"/>
    <property type="project" value="TreeGrafter"/>
</dbReference>
<dbReference type="Pfam" id="PF02453">
    <property type="entry name" value="Reticulon"/>
    <property type="match status" value="1"/>
</dbReference>
<gene>
    <name evidence="11" type="primary">RTN1</name>
    <name evidence="10" type="ORF">mRhiFer1_014746</name>
</gene>
<evidence type="ECO:0000256" key="2">
    <source>
        <dbReference type="ARBA" id="ARBA00022692"/>
    </source>
</evidence>
<comment type="function">
    <text evidence="6">Inhibits amyloid precursor protein processing, probably by blocking BACE1 activity.</text>
</comment>
<reference evidence="10 13" key="4">
    <citation type="journal article" date="2020" name="Nature">
        <title>Six reference-quality genomes reveal evolution of bat adaptations.</title>
        <authorList>
            <person name="Jebb D."/>
            <person name="Huang Z."/>
            <person name="Pippel M."/>
            <person name="Hughes G.M."/>
            <person name="Lavrichenko K."/>
            <person name="Devanna P."/>
            <person name="Winkler S."/>
            <person name="Jermiin L.S."/>
            <person name="Skirmuntt E.C."/>
            <person name="Katzourakis A."/>
            <person name="Burkitt-Gray L."/>
            <person name="Ray D.A."/>
            <person name="Sullivan K.A.M."/>
            <person name="Roscito J.G."/>
            <person name="Kirilenko B.M."/>
            <person name="Davalos L.M."/>
            <person name="Corthals A.P."/>
            <person name="Power M.L."/>
            <person name="Jones G."/>
            <person name="Ransome R.D."/>
            <person name="Dechmann D.K.N."/>
            <person name="Locatelli A.G."/>
            <person name="Puechmaille S.J."/>
            <person name="Fedrigo O."/>
            <person name="Jarvis E.D."/>
            <person name="Hiller M."/>
            <person name="Vernes S.C."/>
            <person name="Myers E.W."/>
            <person name="Teeling E.C."/>
        </authorList>
    </citation>
    <scope>NUCLEOTIDE SEQUENCE [LARGE SCALE GENOMIC DNA]</scope>
    <source>
        <strain evidence="10">MRhiFer1</strain>
        <tissue evidence="10">Lung</tissue>
    </source>
</reference>
<dbReference type="GeneTree" id="ENSGT00940000155077"/>
<dbReference type="GO" id="GO:0000139">
    <property type="term" value="C:Golgi membrane"/>
    <property type="evidence" value="ECO:0007669"/>
    <property type="project" value="Ensembl"/>
</dbReference>
<evidence type="ECO:0000256" key="4">
    <source>
        <dbReference type="ARBA" id="ARBA00022989"/>
    </source>
</evidence>
<proteinExistence type="predicted"/>
<dbReference type="PANTHER" id="PTHR45799:SF5">
    <property type="entry name" value="RETICULON-1"/>
    <property type="match status" value="1"/>
</dbReference>
<dbReference type="OrthoDB" id="567788at2759"/>
<evidence type="ECO:0000313" key="12">
    <source>
        <dbReference type="Proteomes" id="UP000472240"/>
    </source>
</evidence>
<feature type="region of interest" description="Disordered" evidence="8">
    <location>
        <begin position="287"/>
        <end position="422"/>
    </location>
</feature>
<dbReference type="GO" id="GO:0005789">
    <property type="term" value="C:endoplasmic reticulum membrane"/>
    <property type="evidence" value="ECO:0007669"/>
    <property type="project" value="UniProtKB-SubCell"/>
</dbReference>
<dbReference type="PANTHER" id="PTHR45799">
    <property type="entry name" value="RETICULON-LIKE PROTEIN"/>
    <property type="match status" value="1"/>
</dbReference>
<dbReference type="Gene3D" id="1.20.5.2480">
    <property type="match status" value="1"/>
</dbReference>
<evidence type="ECO:0000313" key="10">
    <source>
        <dbReference type="EMBL" id="KAF6352324.1"/>
    </source>
</evidence>
<keyword evidence="12" id="KW-1185">Reference proteome</keyword>
<feature type="compositionally biased region" description="Low complexity" evidence="8">
    <location>
        <begin position="328"/>
        <end position="341"/>
    </location>
</feature>
<dbReference type="CTD" id="6252"/>
<dbReference type="EMBL" id="JACAGC010000008">
    <property type="protein sequence ID" value="KAF6352324.1"/>
    <property type="molecule type" value="Genomic_DNA"/>
</dbReference>
<accession>A0A671DXY1</accession>
<evidence type="ECO:0000256" key="7">
    <source>
        <dbReference type="RuleBase" id="RU210713"/>
    </source>
</evidence>
<dbReference type="RefSeq" id="XP_032964045.1">
    <property type="nucleotide sequence ID" value="XM_033108154.1"/>
</dbReference>
<dbReference type="InterPro" id="IPR003388">
    <property type="entry name" value="Reticulon"/>
</dbReference>
<dbReference type="GO" id="GO:0030425">
    <property type="term" value="C:dendrite"/>
    <property type="evidence" value="ECO:0007669"/>
    <property type="project" value="Ensembl"/>
</dbReference>
<keyword evidence="5 7" id="KW-0472">Membrane</keyword>
<dbReference type="Ensembl" id="ENSRFET00010006289.1">
    <property type="protein sequence ID" value="ENSRFEP00010005745.1"/>
    <property type="gene ID" value="ENSRFEG00010003928.1"/>
</dbReference>
<feature type="compositionally biased region" description="Basic and acidic residues" evidence="8">
    <location>
        <begin position="497"/>
        <end position="517"/>
    </location>
</feature>
<feature type="region of interest" description="Disordered" evidence="8">
    <location>
        <begin position="131"/>
        <end position="164"/>
    </location>
</feature>
<organism evidence="11 12">
    <name type="scientific">Rhinolophus ferrumequinum</name>
    <name type="common">Greater horseshoe bat</name>
    <dbReference type="NCBI Taxonomy" id="59479"/>
    <lineage>
        <taxon>Eukaryota</taxon>
        <taxon>Metazoa</taxon>
        <taxon>Chordata</taxon>
        <taxon>Craniata</taxon>
        <taxon>Vertebrata</taxon>
        <taxon>Euteleostomi</taxon>
        <taxon>Mammalia</taxon>
        <taxon>Eutheria</taxon>
        <taxon>Laurasiatheria</taxon>
        <taxon>Chiroptera</taxon>
        <taxon>Yinpterochiroptera</taxon>
        <taxon>Rhinolophoidea</taxon>
        <taxon>Rhinolophidae</taxon>
        <taxon>Rhinolophinae</taxon>
        <taxon>Rhinolophus</taxon>
    </lineage>
</organism>
<evidence type="ECO:0000256" key="6">
    <source>
        <dbReference type="ARBA" id="ARBA00037306"/>
    </source>
</evidence>
<sequence length="776" mass="83403">MAAPPVTQDELLPLANPGSQWFGDRGEGEDEAMTPKGDKPAPQAGESGQGLGSGAGEVAPRELGSGPARPPPVAMETASTAAADVSSAMDHPFAAASRDGEGACYTSLISDICYPPREESTYFTGILQKENGHITTSESPEELSTPGPSLPDVPGMEPHGLFSSDSGIEMTPAESIEVNTILADPLDQMKAEAYKYIDITRPEEVKYQEQHHPKLEEKDLDFKNEDTEISTKSEKICEPEKPAPVEGKFLKDHIFEESTLASYIDDLSEEQHTAPLVTAPVKITLTDVEPSVETAPQEKTPEKQDTCLKPSPDTVPTVTVSEPEDDSPGSVTPPSSGTEPSAAESQGKCSISEDELITAIKEAKGLSYETVESPRPAGQVADRPEAKARSGLPTIPSPLDHEASSAESGDSEIELVSEDPLAAEDALTSGYVTFGHVGGPPPSPASPSIQYSILREEREAELDSELIIESCDASSASEESPKREQDSPPIKPGALDAIREEPGARAEERAPSRRGLAEPDPFPKFPSAVPQTGPELPSGDGAPAPEEPPAPRKTAEAASSSESSRSTQDPALQGPGITPSLLFLNKQKAIDLLYWRDIKQTGIVFGSFLLLLFSLTQFSVVSVVAYLALAALSATISFRIYKSVLQAVQKTDEGHPFKAYLELEITLSQEQIQKYTDCLQFYVNNTLKELRRLFLVQDLVDSLKFAVLMWLLTYVGALFNGLTLLLMAVVSMFTLPVVYVKHQAQIDQYLGLVRTHINAVVAKIQAKIPGAKRHAE</sequence>
<feature type="domain" description="Reticulon" evidence="9">
    <location>
        <begin position="589"/>
        <end position="776"/>
    </location>
</feature>
<protein>
    <recommendedName>
        <fullName evidence="7">Reticulon</fullName>
    </recommendedName>
</protein>
<dbReference type="GO" id="GO:0071787">
    <property type="term" value="P:endoplasmic reticulum tubular network formation"/>
    <property type="evidence" value="ECO:0007669"/>
    <property type="project" value="TreeGrafter"/>
</dbReference>
<dbReference type="KEGG" id="rfq:117023438"/>
<feature type="transmembrane region" description="Helical" evidence="7">
    <location>
        <begin position="718"/>
        <end position="740"/>
    </location>
</feature>
<feature type="compositionally biased region" description="Low complexity" evidence="8">
    <location>
        <begin position="77"/>
        <end position="87"/>
    </location>
</feature>
<evidence type="ECO:0000313" key="13">
    <source>
        <dbReference type="Proteomes" id="UP000585614"/>
    </source>
</evidence>
<keyword evidence="3 7" id="KW-0256">Endoplasmic reticulum</keyword>
<dbReference type="GO" id="GO:0016604">
    <property type="term" value="C:nuclear body"/>
    <property type="evidence" value="ECO:0007669"/>
    <property type="project" value="Ensembl"/>
</dbReference>
<feature type="transmembrane region" description="Helical" evidence="7">
    <location>
        <begin position="608"/>
        <end position="632"/>
    </location>
</feature>
<keyword evidence="2 7" id="KW-0812">Transmembrane</keyword>
<feature type="compositionally biased region" description="Low complexity" evidence="8">
    <location>
        <begin position="556"/>
        <end position="566"/>
    </location>
</feature>
<evidence type="ECO:0000313" key="11">
    <source>
        <dbReference type="Ensembl" id="ENSRFEP00010005745.1"/>
    </source>
</evidence>
<feature type="region of interest" description="Disordered" evidence="8">
    <location>
        <begin position="207"/>
        <end position="244"/>
    </location>
</feature>
<reference evidence="11 12" key="1">
    <citation type="journal article" date="2015" name="Annu Rev Anim Biosci">
        <title>The Genome 10K Project: a way forward.</title>
        <authorList>
            <person name="Koepfli K.P."/>
            <person name="Paten B."/>
            <person name="O'Brien S.J."/>
            <person name="Koepfli K.P."/>
            <person name="Paten B."/>
            <person name="Antunes A."/>
            <person name="Belov K."/>
            <person name="Bustamante C."/>
            <person name="Castoe T.A."/>
            <person name="Clawson H."/>
            <person name="Crawford A.J."/>
            <person name="Diekhans M."/>
            <person name="Distel D."/>
            <person name="Durbin R."/>
            <person name="Earl D."/>
            <person name="Fujita M.K."/>
            <person name="Gamble T."/>
            <person name="Georges A."/>
            <person name="Gemmell N."/>
            <person name="Gilbert M.T."/>
            <person name="Graves J.M."/>
            <person name="Green R.E."/>
            <person name="Hickey G."/>
            <person name="Jarvis E.D."/>
            <person name="Johnson W."/>
            <person name="Komissarov A."/>
            <person name="Korf I."/>
            <person name="Kuhn R."/>
            <person name="Larkin D.M."/>
            <person name="Lewin H."/>
            <person name="Lopez J.V."/>
            <person name="Ma J."/>
            <person name="Marques-Bonet T."/>
            <person name="Miller W."/>
            <person name="Murphy R."/>
            <person name="Pevzner P."/>
            <person name="Shapiro B."/>
            <person name="Steiner C."/>
            <person name="Tamazian G."/>
            <person name="Venkatesh B."/>
            <person name="Wang J."/>
            <person name="Wayne R."/>
            <person name="Wiley E."/>
            <person name="Yang H."/>
            <person name="Zhang G."/>
            <person name="Haussler D."/>
            <person name="Ryder O."/>
            <person name="O'Brien S.J."/>
        </authorList>
    </citation>
    <scope>NUCLEOTIDE SEQUENCE</scope>
</reference>
<feature type="region of interest" description="Disordered" evidence="8">
    <location>
        <begin position="1"/>
        <end position="87"/>
    </location>
</feature>
<name>A0A671DXY1_RHIFE</name>